<proteinExistence type="predicted"/>
<sequence>MECQEYSIEGKLMSVFCNVVLSFDIGSEVFCEMRLPKKLVSEFPLDLSVAVYGDSISVFHYDNRGPCTNRDCEVWIMKEYGVVESWVKQFSVCLVEGISNVLGFRNNGELLVEMWNKKVVSYQTANKRIKALEICGVQTSFHLDTYIESLVTLDRQMVSEEASECL</sequence>
<evidence type="ECO:0000313" key="2">
    <source>
        <dbReference type="Proteomes" id="UP001060215"/>
    </source>
</evidence>
<accession>A0ACC0H1C7</accession>
<protein>
    <submittedName>
        <fullName evidence="1">F-box/kelch-repeat protein</fullName>
    </submittedName>
</protein>
<dbReference type="Proteomes" id="UP001060215">
    <property type="component" value="Chromosome 7"/>
</dbReference>
<gene>
    <name evidence="1" type="ORF">LOK49_LG07G01981</name>
</gene>
<dbReference type="EMBL" id="CM045764">
    <property type="protein sequence ID" value="KAI8006507.1"/>
    <property type="molecule type" value="Genomic_DNA"/>
</dbReference>
<reference evidence="1 2" key="1">
    <citation type="journal article" date="2022" name="Plant J.">
        <title>Chromosome-level genome of Camellia lanceoleosa provides a valuable resource for understanding genome evolution and self-incompatibility.</title>
        <authorList>
            <person name="Gong W."/>
            <person name="Xiao S."/>
            <person name="Wang L."/>
            <person name="Liao Z."/>
            <person name="Chang Y."/>
            <person name="Mo W."/>
            <person name="Hu G."/>
            <person name="Li W."/>
            <person name="Zhao G."/>
            <person name="Zhu H."/>
            <person name="Hu X."/>
            <person name="Ji K."/>
            <person name="Xiang X."/>
            <person name="Song Q."/>
            <person name="Yuan D."/>
            <person name="Jin S."/>
            <person name="Zhang L."/>
        </authorList>
    </citation>
    <scope>NUCLEOTIDE SEQUENCE [LARGE SCALE GENOMIC DNA]</scope>
    <source>
        <strain evidence="1">SQ_2022a</strain>
    </source>
</reference>
<name>A0ACC0H1C7_9ERIC</name>
<evidence type="ECO:0000313" key="1">
    <source>
        <dbReference type="EMBL" id="KAI8006507.1"/>
    </source>
</evidence>
<comment type="caution">
    <text evidence="1">The sequence shown here is derived from an EMBL/GenBank/DDBJ whole genome shotgun (WGS) entry which is preliminary data.</text>
</comment>
<keyword evidence="2" id="KW-1185">Reference proteome</keyword>
<organism evidence="1 2">
    <name type="scientific">Camellia lanceoleosa</name>
    <dbReference type="NCBI Taxonomy" id="1840588"/>
    <lineage>
        <taxon>Eukaryota</taxon>
        <taxon>Viridiplantae</taxon>
        <taxon>Streptophyta</taxon>
        <taxon>Embryophyta</taxon>
        <taxon>Tracheophyta</taxon>
        <taxon>Spermatophyta</taxon>
        <taxon>Magnoliopsida</taxon>
        <taxon>eudicotyledons</taxon>
        <taxon>Gunneridae</taxon>
        <taxon>Pentapetalae</taxon>
        <taxon>asterids</taxon>
        <taxon>Ericales</taxon>
        <taxon>Theaceae</taxon>
        <taxon>Camellia</taxon>
    </lineage>
</organism>